<dbReference type="EMBL" id="JABDTM020009396">
    <property type="protein sequence ID" value="KAH0821099.1"/>
    <property type="molecule type" value="Genomic_DNA"/>
</dbReference>
<comment type="caution">
    <text evidence="1">The sequence shown here is derived from an EMBL/GenBank/DDBJ whole genome shotgun (WGS) entry which is preliminary data.</text>
</comment>
<evidence type="ECO:0000313" key="1">
    <source>
        <dbReference type="EMBL" id="KAH0821099.1"/>
    </source>
</evidence>
<accession>A0A8J6HUI5</accession>
<dbReference type="Proteomes" id="UP000719412">
    <property type="component" value="Unassembled WGS sequence"/>
</dbReference>
<keyword evidence="2" id="KW-1185">Reference proteome</keyword>
<organism evidence="1 2">
    <name type="scientific">Tenebrio molitor</name>
    <name type="common">Yellow mealworm beetle</name>
    <dbReference type="NCBI Taxonomy" id="7067"/>
    <lineage>
        <taxon>Eukaryota</taxon>
        <taxon>Metazoa</taxon>
        <taxon>Ecdysozoa</taxon>
        <taxon>Arthropoda</taxon>
        <taxon>Hexapoda</taxon>
        <taxon>Insecta</taxon>
        <taxon>Pterygota</taxon>
        <taxon>Neoptera</taxon>
        <taxon>Endopterygota</taxon>
        <taxon>Coleoptera</taxon>
        <taxon>Polyphaga</taxon>
        <taxon>Cucujiformia</taxon>
        <taxon>Tenebrionidae</taxon>
        <taxon>Tenebrio</taxon>
    </lineage>
</organism>
<reference evidence="1" key="1">
    <citation type="journal article" date="2020" name="J Insects Food Feed">
        <title>The yellow mealworm (Tenebrio molitor) genome: a resource for the emerging insects as food and feed industry.</title>
        <authorList>
            <person name="Eriksson T."/>
            <person name="Andere A."/>
            <person name="Kelstrup H."/>
            <person name="Emery V."/>
            <person name="Picard C."/>
        </authorList>
    </citation>
    <scope>NUCLEOTIDE SEQUENCE</scope>
    <source>
        <strain evidence="1">Stoneville</strain>
        <tissue evidence="1">Whole head</tissue>
    </source>
</reference>
<dbReference type="AlphaFoldDB" id="A0A8J6HUI5"/>
<evidence type="ECO:0000313" key="2">
    <source>
        <dbReference type="Proteomes" id="UP000719412"/>
    </source>
</evidence>
<sequence>MGKSEVVPMPIHKQDSLYAACKGAFNTIVDTVEEDKEEEEYPENMQLFTNQVAGHTNDGKSYGKLMN</sequence>
<gene>
    <name evidence="1" type="ORF">GEV33_001692</name>
</gene>
<protein>
    <submittedName>
        <fullName evidence="1">Uncharacterized protein</fullName>
    </submittedName>
</protein>
<name>A0A8J6HUI5_TENMO</name>
<reference evidence="1" key="2">
    <citation type="submission" date="2021-08" db="EMBL/GenBank/DDBJ databases">
        <authorList>
            <person name="Eriksson T."/>
        </authorList>
    </citation>
    <scope>NUCLEOTIDE SEQUENCE</scope>
    <source>
        <strain evidence="1">Stoneville</strain>
        <tissue evidence="1">Whole head</tissue>
    </source>
</reference>
<proteinExistence type="predicted"/>